<dbReference type="InterPro" id="IPR013497">
    <property type="entry name" value="Topo_IA_cen"/>
</dbReference>
<name>A0A7X2PB49_9SPIO</name>
<evidence type="ECO:0000256" key="7">
    <source>
        <dbReference type="ARBA" id="ARBA00023235"/>
    </source>
</evidence>
<dbReference type="HAMAP" id="MF_00952">
    <property type="entry name" value="Topoisom_1_prok"/>
    <property type="match status" value="1"/>
</dbReference>
<dbReference type="Proteomes" id="UP000460549">
    <property type="component" value="Unassembled WGS sequence"/>
</dbReference>
<dbReference type="CDD" id="cd03363">
    <property type="entry name" value="TOPRIM_TopoIA_TopoI"/>
    <property type="match status" value="1"/>
</dbReference>
<dbReference type="PROSITE" id="PS52039">
    <property type="entry name" value="TOPO_IA_2"/>
    <property type="match status" value="1"/>
</dbReference>
<evidence type="ECO:0000256" key="2">
    <source>
        <dbReference type="ARBA" id="ARBA00009446"/>
    </source>
</evidence>
<feature type="site" description="Interaction with DNA" evidence="8">
    <location>
        <position position="502"/>
    </location>
</feature>
<dbReference type="RefSeq" id="WP_154424566.1">
    <property type="nucleotide sequence ID" value="NZ_VUNN01000003.1"/>
</dbReference>
<dbReference type="InterPro" id="IPR013824">
    <property type="entry name" value="Topo_IA_cen_sub1"/>
</dbReference>
<dbReference type="InterPro" id="IPR005733">
    <property type="entry name" value="TopoI_bac-type"/>
</dbReference>
<feature type="site" description="Interaction with DNA" evidence="8">
    <location>
        <position position="147"/>
    </location>
</feature>
<dbReference type="SMART" id="SM00437">
    <property type="entry name" value="TOP1Ac"/>
    <property type="match status" value="1"/>
</dbReference>
<proteinExistence type="inferred from homology"/>
<keyword evidence="12" id="KW-1185">Reference proteome</keyword>
<evidence type="ECO:0000256" key="6">
    <source>
        <dbReference type="ARBA" id="ARBA00023125"/>
    </source>
</evidence>
<dbReference type="InterPro" id="IPR028612">
    <property type="entry name" value="Topoisom_1_IA"/>
</dbReference>
<feature type="domain" description="Topo IA-type catalytic" evidence="10">
    <location>
        <begin position="133"/>
        <end position="570"/>
    </location>
</feature>
<feature type="site" description="Interaction with DNA" evidence="8">
    <location>
        <position position="143"/>
    </location>
</feature>
<reference evidence="11 12" key="1">
    <citation type="submission" date="2019-08" db="EMBL/GenBank/DDBJ databases">
        <title>In-depth cultivation of the pig gut microbiome towards novel bacterial diversity and tailored functional studies.</title>
        <authorList>
            <person name="Wylensek D."/>
            <person name="Hitch T.C.A."/>
            <person name="Clavel T."/>
        </authorList>
    </citation>
    <scope>NUCLEOTIDE SEQUENCE [LARGE SCALE GENOMIC DNA]</scope>
    <source>
        <strain evidence="11 12">NM-380-WT-3C1</strain>
    </source>
</reference>
<evidence type="ECO:0000256" key="4">
    <source>
        <dbReference type="ARBA" id="ARBA00022842"/>
    </source>
</evidence>
<feature type="site" description="Interaction with DNA" evidence="8">
    <location>
        <position position="144"/>
    </location>
</feature>
<evidence type="ECO:0000313" key="11">
    <source>
        <dbReference type="EMBL" id="MSU05666.1"/>
    </source>
</evidence>
<accession>A0A7X2PB49</accession>
<dbReference type="Pfam" id="PF01131">
    <property type="entry name" value="Topoisom_bac"/>
    <property type="match status" value="1"/>
</dbReference>
<dbReference type="Pfam" id="PF01751">
    <property type="entry name" value="Toprim"/>
    <property type="match status" value="1"/>
</dbReference>
<dbReference type="PANTHER" id="PTHR42785">
    <property type="entry name" value="DNA TOPOISOMERASE, TYPE IA, CORE"/>
    <property type="match status" value="1"/>
</dbReference>
<organism evidence="11 12">
    <name type="scientific">Bullifex porci</name>
    <dbReference type="NCBI Taxonomy" id="2606638"/>
    <lineage>
        <taxon>Bacteria</taxon>
        <taxon>Pseudomonadati</taxon>
        <taxon>Spirochaetota</taxon>
        <taxon>Spirochaetia</taxon>
        <taxon>Spirochaetales</taxon>
        <taxon>Spirochaetaceae</taxon>
        <taxon>Bullifex</taxon>
    </lineage>
</organism>
<feature type="site" description="Interaction with DNA" evidence="8">
    <location>
        <position position="159"/>
    </location>
</feature>
<keyword evidence="3" id="KW-0479">Metal-binding</keyword>
<dbReference type="Gene3D" id="1.10.290.10">
    <property type="entry name" value="Topoisomerase I, domain 4"/>
    <property type="match status" value="1"/>
</dbReference>
<evidence type="ECO:0000256" key="8">
    <source>
        <dbReference type="HAMAP-Rule" id="MF_00952"/>
    </source>
</evidence>
<dbReference type="Pfam" id="PF13368">
    <property type="entry name" value="Toprim_C_rpt"/>
    <property type="match status" value="4"/>
</dbReference>
<dbReference type="InterPro" id="IPR023405">
    <property type="entry name" value="Topo_IA_core_domain"/>
</dbReference>
<dbReference type="EMBL" id="VUNN01000003">
    <property type="protein sequence ID" value="MSU05666.1"/>
    <property type="molecule type" value="Genomic_DNA"/>
</dbReference>
<dbReference type="GO" id="GO:0046872">
    <property type="term" value="F:metal ion binding"/>
    <property type="evidence" value="ECO:0007669"/>
    <property type="project" value="UniProtKB-KW"/>
</dbReference>
<keyword evidence="5 8" id="KW-0799">Topoisomerase</keyword>
<dbReference type="GO" id="GO:0006265">
    <property type="term" value="P:DNA topological change"/>
    <property type="evidence" value="ECO:0007669"/>
    <property type="project" value="UniProtKB-UniRule"/>
</dbReference>
<dbReference type="InterPro" id="IPR025589">
    <property type="entry name" value="Toprim_C_rpt"/>
</dbReference>
<evidence type="ECO:0000256" key="1">
    <source>
        <dbReference type="ARBA" id="ARBA00000213"/>
    </source>
</evidence>
<dbReference type="EC" id="5.6.2.1" evidence="8"/>
<comment type="similarity">
    <text evidence="2 8">Belongs to the type IA topoisomerase family.</text>
</comment>
<evidence type="ECO:0000259" key="10">
    <source>
        <dbReference type="PROSITE" id="PS52039"/>
    </source>
</evidence>
<sequence length="945" mass="106488">MEFDPAKKTLVIVESPTKANTIKKYLPKNYSVVASKGHIRDLPSDSLGVDIEDDFKPHYVITEGKENLVNDIKKKLEKSEQLLLATDEDREGESISWHLMEILKPQVPTKRMVFHEITKKAVTEALSKGRDLDIALVRAQEDRRIVDRLYGYEVSPVLWKRLSNKKLSAGRVQSVGLRFLVDRENERLAYVPSVYFDVKAILETSDKKSFEATLEEYKEKKVATSKDFDSTTGEFNGKTLLLDKKLSEEVKELCQNNPFIVENVIHKSSKYSPLPPFTTSTMQQVANRRLRLSSKETMRIAQALFENGFITYMRTDSVNLSDECIALAREQIKSDYGSEYLSSRERRFENKSKNAQEAHEAIRPAGDVFRRPSESGLKGKELALYTLIYQRTLATQMSEAIKSTTTVKIKCEDAKFTASGTSVVFAGYLKVYGSDQDEDEKESTIPSISAGDEEKLISISEKEHTTQPPARYNEASLIKKLEEKGIGRPSTYATIISTLLDRGYAIEKDRSLIPSFTGFAVNGLMNESFSDLVDYSYTSEMEDELDKIASGEGNASKYLNDFYYGKKNVKGLNSLVQAARNDHYDAKSLKFPHLSGRVELDEAINYQIKVGPYGAYLLLDKKKDDGKAIMINLPDTLCPGTLNNDDIASLVKSTLYPDQDNNSNATQLKSSRRGQYWQRGDKTCNVPKGKKSAESYSEEEIDFYFSLPKVIAHDEEGNDIVINNGPYGGYITYKNANYKVFGPLTELTAEKALSLVSRDGASSKGVEYSAYDGKAVSIKKGRFGSYLKWGSENIALTKDEKQKSSELTQAEVEEIIKRHLERNSKVSDVNSRGLYEGKAIEVLKGRFGYYIKCGDKNYRMSKEEQEKADNLSADELVAIIKRDEERNLPLKDFGTFEGLPLRVLNGRYGAYLKWGDKNIALSTKYKKDLSLLGEDEAKELARAKQ</sequence>
<dbReference type="InterPro" id="IPR000380">
    <property type="entry name" value="Topo_IA"/>
</dbReference>
<dbReference type="SMART" id="SM00493">
    <property type="entry name" value="TOPRIM"/>
    <property type="match status" value="1"/>
</dbReference>
<keyword evidence="7 8" id="KW-0413">Isomerase</keyword>
<feature type="domain" description="Toprim" evidence="9">
    <location>
        <begin position="8"/>
        <end position="118"/>
    </location>
</feature>
<keyword evidence="6 8" id="KW-0238">DNA-binding</keyword>
<gene>
    <name evidence="8 11" type="primary">topA</name>
    <name evidence="11" type="ORF">FYJ80_02570</name>
</gene>
<dbReference type="PRINTS" id="PR00417">
    <property type="entry name" value="PRTPISMRASEI"/>
</dbReference>
<feature type="site" description="Interaction with DNA" evidence="8">
    <location>
        <position position="38"/>
    </location>
</feature>
<dbReference type="AlphaFoldDB" id="A0A7X2PB49"/>
<keyword evidence="4" id="KW-0460">Magnesium</keyword>
<comment type="function">
    <text evidence="8">Releases the supercoiling and torsional tension of DNA, which is introduced during the DNA replication and transcription, by transiently cleaving and rejoining one strand of the DNA duplex. Introduces a single-strand break via transesterification at a target site in duplex DNA. The scissile phosphodiester is attacked by the catalytic tyrosine of the enzyme, resulting in the formation of a DNA-(5'-phosphotyrosyl)-enzyme intermediate and the expulsion of a 3'-OH DNA strand. The free DNA strand then undergoes passage around the unbroken strand, thus removing DNA supercoils. Finally, in the religation step, the DNA 3'-OH attacks the covalent intermediate to expel the active-site tyrosine and restore the DNA phosphodiester backbone.</text>
</comment>
<dbReference type="SMART" id="SM00436">
    <property type="entry name" value="TOP1Bc"/>
    <property type="match status" value="1"/>
</dbReference>
<dbReference type="InterPro" id="IPR013826">
    <property type="entry name" value="Topo_IA_cen_sub3"/>
</dbReference>
<evidence type="ECO:0000259" key="9">
    <source>
        <dbReference type="PROSITE" id="PS50880"/>
    </source>
</evidence>
<dbReference type="InterPro" id="IPR013825">
    <property type="entry name" value="Topo_IA_cen_sub2"/>
</dbReference>
<dbReference type="Gene3D" id="3.40.50.140">
    <property type="match status" value="1"/>
</dbReference>
<feature type="region of interest" description="Interaction with DNA" evidence="8">
    <location>
        <begin position="168"/>
        <end position="173"/>
    </location>
</feature>
<dbReference type="InterPro" id="IPR034149">
    <property type="entry name" value="TOPRIM_TopoI"/>
</dbReference>
<comment type="subunit">
    <text evidence="8">Monomer.</text>
</comment>
<dbReference type="GO" id="GO:0003677">
    <property type="term" value="F:DNA binding"/>
    <property type="evidence" value="ECO:0007669"/>
    <property type="project" value="UniProtKB-KW"/>
</dbReference>
<evidence type="ECO:0000256" key="3">
    <source>
        <dbReference type="ARBA" id="ARBA00022723"/>
    </source>
</evidence>
<comment type="catalytic activity">
    <reaction evidence="1 8">
        <text>ATP-independent breakage of single-stranded DNA, followed by passage and rejoining.</text>
        <dbReference type="EC" id="5.6.2.1"/>
    </reaction>
</comment>
<feature type="site" description="Interaction with DNA" evidence="8">
    <location>
        <position position="152"/>
    </location>
</feature>
<feature type="active site" description="O-(5'-phospho-DNA)-tyrosine intermediate" evidence="8">
    <location>
        <position position="312"/>
    </location>
</feature>
<dbReference type="PROSITE" id="PS50880">
    <property type="entry name" value="TOPRIM"/>
    <property type="match status" value="1"/>
</dbReference>
<dbReference type="CDD" id="cd00186">
    <property type="entry name" value="TOP1Ac"/>
    <property type="match status" value="1"/>
</dbReference>
<dbReference type="GO" id="GO:0003917">
    <property type="term" value="F:DNA topoisomerase type I (single strand cut, ATP-independent) activity"/>
    <property type="evidence" value="ECO:0007669"/>
    <property type="project" value="UniProtKB-UniRule"/>
</dbReference>
<dbReference type="InterPro" id="IPR003601">
    <property type="entry name" value="Topo_IA_2"/>
</dbReference>
<dbReference type="PANTHER" id="PTHR42785:SF1">
    <property type="entry name" value="DNA TOPOISOMERASE"/>
    <property type="match status" value="1"/>
</dbReference>
<dbReference type="NCBIfam" id="TIGR01051">
    <property type="entry name" value="topA_bact"/>
    <property type="match status" value="1"/>
</dbReference>
<evidence type="ECO:0000313" key="12">
    <source>
        <dbReference type="Proteomes" id="UP000460549"/>
    </source>
</evidence>
<dbReference type="InterPro" id="IPR003602">
    <property type="entry name" value="Topo_IA_DNA-bd_dom"/>
</dbReference>
<dbReference type="SUPFAM" id="SSF56712">
    <property type="entry name" value="Prokaryotic type I DNA topoisomerase"/>
    <property type="match status" value="1"/>
</dbReference>
<evidence type="ECO:0000256" key="5">
    <source>
        <dbReference type="ARBA" id="ARBA00023029"/>
    </source>
</evidence>
<dbReference type="Gene3D" id="1.10.460.10">
    <property type="entry name" value="Topoisomerase I, domain 2"/>
    <property type="match status" value="1"/>
</dbReference>
<feature type="site" description="Interaction with DNA" evidence="8">
    <location>
        <position position="314"/>
    </location>
</feature>
<protein>
    <recommendedName>
        <fullName evidence="8">DNA topoisomerase 1</fullName>
        <ecNumber evidence="8">5.6.2.1</ecNumber>
    </recommendedName>
    <alternativeName>
        <fullName evidence="8">DNA topoisomerase I</fullName>
    </alternativeName>
</protein>
<dbReference type="InterPro" id="IPR006171">
    <property type="entry name" value="TOPRIM_dom"/>
</dbReference>
<comment type="caution">
    <text evidence="11">The sequence shown here is derived from an EMBL/GenBank/DDBJ whole genome shotgun (WGS) entry which is preliminary data.</text>
</comment>
<dbReference type="Gene3D" id="2.70.20.10">
    <property type="entry name" value="Topoisomerase I, domain 3"/>
    <property type="match status" value="1"/>
</dbReference>